<evidence type="ECO:0000259" key="2">
    <source>
        <dbReference type="PROSITE" id="PS50158"/>
    </source>
</evidence>
<keyword evidence="4" id="KW-1185">Reference proteome</keyword>
<dbReference type="Proteomes" id="UP000466442">
    <property type="component" value="Unassembled WGS sequence"/>
</dbReference>
<keyword evidence="1" id="KW-0479">Metal-binding</keyword>
<dbReference type="InterPro" id="IPR036875">
    <property type="entry name" value="Znf_CCHC_sf"/>
</dbReference>
<accession>A0A8S9Y2P0</accession>
<dbReference type="SMART" id="SM00343">
    <property type="entry name" value="ZnF_C2HC"/>
    <property type="match status" value="1"/>
</dbReference>
<organism evidence="3 4">
    <name type="scientific">Apolygus lucorum</name>
    <name type="common">Small green plant bug</name>
    <name type="synonym">Lygocoris lucorum</name>
    <dbReference type="NCBI Taxonomy" id="248454"/>
    <lineage>
        <taxon>Eukaryota</taxon>
        <taxon>Metazoa</taxon>
        <taxon>Ecdysozoa</taxon>
        <taxon>Arthropoda</taxon>
        <taxon>Hexapoda</taxon>
        <taxon>Insecta</taxon>
        <taxon>Pterygota</taxon>
        <taxon>Neoptera</taxon>
        <taxon>Paraneoptera</taxon>
        <taxon>Hemiptera</taxon>
        <taxon>Heteroptera</taxon>
        <taxon>Panheteroptera</taxon>
        <taxon>Cimicomorpha</taxon>
        <taxon>Miridae</taxon>
        <taxon>Mirini</taxon>
        <taxon>Apolygus</taxon>
    </lineage>
</organism>
<evidence type="ECO:0000256" key="1">
    <source>
        <dbReference type="PROSITE-ProRule" id="PRU00047"/>
    </source>
</evidence>
<feature type="domain" description="CCHC-type" evidence="2">
    <location>
        <begin position="434"/>
        <end position="448"/>
    </location>
</feature>
<dbReference type="SUPFAM" id="SSF57756">
    <property type="entry name" value="Retrovirus zinc finger-like domains"/>
    <property type="match status" value="1"/>
</dbReference>
<dbReference type="Pfam" id="PF00098">
    <property type="entry name" value="zf-CCHC"/>
    <property type="match status" value="1"/>
</dbReference>
<keyword evidence="1" id="KW-0862">Zinc</keyword>
<dbReference type="Gene3D" id="4.10.60.10">
    <property type="entry name" value="Zinc finger, CCHC-type"/>
    <property type="match status" value="1"/>
</dbReference>
<dbReference type="InterPro" id="IPR005162">
    <property type="entry name" value="Retrotrans_gag_dom"/>
</dbReference>
<dbReference type="GO" id="GO:0003676">
    <property type="term" value="F:nucleic acid binding"/>
    <property type="evidence" value="ECO:0007669"/>
    <property type="project" value="InterPro"/>
</dbReference>
<dbReference type="InterPro" id="IPR001878">
    <property type="entry name" value="Znf_CCHC"/>
</dbReference>
<sequence>MEPSHLNKAMLAFELLRREATPTGDVAKDTLMLRMAMLKDTPVQATMVDVTTETKACDELLLSLETKFAACTFEKRTPTIRRIESQIAHLLNRYNNLLEMDGADANALHSKILTVVNMIETLEGKLKLISSLKLPEEEISNVSDSDFPETDTEVKKPGRVETLIKGYGGGKPGGRSPNSRTNILKPEPKVWKWRVRFDGSRDFNAEQFVERVEELAGADGVPLEKLLQQMVKLLEGKALRSESGNFETWADFKMAFRETFLPPGYDDQLFDLIRSRRQAEDETFEMYLAAMNTLFRRLDRKLSHQDRLRIVSRNMSKFLRRSLLMQEYRSVDELRTLAKRAERREHELHDVGEKYRERLVEPELLNQSSRKKVAMVSENSPEKHQESLEGAAGCAEVPPGSSANPAKDKLISFQERRVMPRQANEGYSRPVRVCWTCNKPGHMKQDCPLKRLSAAGNDNQGR</sequence>
<evidence type="ECO:0000313" key="3">
    <source>
        <dbReference type="EMBL" id="KAF6214848.1"/>
    </source>
</evidence>
<dbReference type="AlphaFoldDB" id="A0A8S9Y2P0"/>
<dbReference type="PROSITE" id="PS50158">
    <property type="entry name" value="ZF_CCHC"/>
    <property type="match status" value="1"/>
</dbReference>
<protein>
    <recommendedName>
        <fullName evidence="2">CCHC-type domain-containing protein</fullName>
    </recommendedName>
</protein>
<evidence type="ECO:0000313" key="4">
    <source>
        <dbReference type="Proteomes" id="UP000466442"/>
    </source>
</evidence>
<dbReference type="EMBL" id="WIXP02000002">
    <property type="protein sequence ID" value="KAF6214848.1"/>
    <property type="molecule type" value="Genomic_DNA"/>
</dbReference>
<reference evidence="3" key="1">
    <citation type="journal article" date="2021" name="Mol. Ecol. Resour.">
        <title>Apolygus lucorum genome provides insights into omnivorousness and mesophyll feeding.</title>
        <authorList>
            <person name="Liu Y."/>
            <person name="Liu H."/>
            <person name="Wang H."/>
            <person name="Huang T."/>
            <person name="Liu B."/>
            <person name="Yang B."/>
            <person name="Yin L."/>
            <person name="Li B."/>
            <person name="Zhang Y."/>
            <person name="Zhang S."/>
            <person name="Jiang F."/>
            <person name="Zhang X."/>
            <person name="Ren Y."/>
            <person name="Wang B."/>
            <person name="Wang S."/>
            <person name="Lu Y."/>
            <person name="Wu K."/>
            <person name="Fan W."/>
            <person name="Wang G."/>
        </authorList>
    </citation>
    <scope>NUCLEOTIDE SEQUENCE</scope>
    <source>
        <strain evidence="3">12Hb</strain>
    </source>
</reference>
<dbReference type="OrthoDB" id="7480340at2759"/>
<comment type="caution">
    <text evidence="3">The sequence shown here is derived from an EMBL/GenBank/DDBJ whole genome shotgun (WGS) entry which is preliminary data.</text>
</comment>
<name>A0A8S9Y2P0_APOLU</name>
<dbReference type="Pfam" id="PF03732">
    <property type="entry name" value="Retrotrans_gag"/>
    <property type="match status" value="1"/>
</dbReference>
<gene>
    <name evidence="3" type="ORF">GE061_009592</name>
</gene>
<dbReference type="GO" id="GO:0008270">
    <property type="term" value="F:zinc ion binding"/>
    <property type="evidence" value="ECO:0007669"/>
    <property type="project" value="UniProtKB-KW"/>
</dbReference>
<proteinExistence type="predicted"/>
<keyword evidence="1" id="KW-0863">Zinc-finger</keyword>